<evidence type="ECO:0000313" key="3">
    <source>
        <dbReference type="Proteomes" id="UP001195963"/>
    </source>
</evidence>
<evidence type="ECO:0000256" key="1">
    <source>
        <dbReference type="SAM" id="Phobius"/>
    </source>
</evidence>
<proteinExistence type="predicted"/>
<organism evidence="2 3">
    <name type="scientific">Shewanella nanhaiensis</name>
    <dbReference type="NCBI Taxonomy" id="2864872"/>
    <lineage>
        <taxon>Bacteria</taxon>
        <taxon>Pseudomonadati</taxon>
        <taxon>Pseudomonadota</taxon>
        <taxon>Gammaproteobacteria</taxon>
        <taxon>Alteromonadales</taxon>
        <taxon>Shewanellaceae</taxon>
        <taxon>Shewanella</taxon>
    </lineage>
</organism>
<reference evidence="2 3" key="1">
    <citation type="submission" date="2021-07" db="EMBL/GenBank/DDBJ databases">
        <title>Shewanella sp. nov, isolated from SCS.</title>
        <authorList>
            <person name="Cao W.R."/>
        </authorList>
    </citation>
    <scope>NUCLEOTIDE SEQUENCE [LARGE SCALE GENOMIC DNA]</scope>
    <source>
        <strain evidence="2 3">NR704-98</strain>
    </source>
</reference>
<protein>
    <submittedName>
        <fullName evidence="2">Uncharacterized protein</fullName>
    </submittedName>
</protein>
<keyword evidence="1" id="KW-0812">Transmembrane</keyword>
<accession>A0ABS7E044</accession>
<sequence>MNRYRHLFCNGKKFWILLSSLIAIVGLCAALHLLFVPEDNVSLSCSADLYSKKPNRDLSLGLEIETRGELVTLKYRFFKSGIEKNSMILSGKVSKLDLTSMSLKLELDSGQVISNLAQKGLSKHMNTIVDASRLAITNGTPLTLGIHLLELDEKNNYAIIQFTPDDGIWGCDLKIHKLPF</sequence>
<evidence type="ECO:0000313" key="2">
    <source>
        <dbReference type="EMBL" id="MBW8183014.1"/>
    </source>
</evidence>
<name>A0ABS7E044_9GAMM</name>
<gene>
    <name evidence="2" type="ORF">K0625_05005</name>
</gene>
<dbReference type="Proteomes" id="UP001195963">
    <property type="component" value="Unassembled WGS sequence"/>
</dbReference>
<keyword evidence="1" id="KW-1133">Transmembrane helix</keyword>
<keyword evidence="1" id="KW-0472">Membrane</keyword>
<comment type="caution">
    <text evidence="2">The sequence shown here is derived from an EMBL/GenBank/DDBJ whole genome shotgun (WGS) entry which is preliminary data.</text>
</comment>
<keyword evidence="3" id="KW-1185">Reference proteome</keyword>
<dbReference type="EMBL" id="JAHZST010000003">
    <property type="protein sequence ID" value="MBW8183014.1"/>
    <property type="molecule type" value="Genomic_DNA"/>
</dbReference>
<dbReference type="RefSeq" id="WP_220108668.1">
    <property type="nucleotide sequence ID" value="NZ_JAHZST010000003.1"/>
</dbReference>
<feature type="transmembrane region" description="Helical" evidence="1">
    <location>
        <begin position="14"/>
        <end position="35"/>
    </location>
</feature>